<evidence type="ECO:0008006" key="4">
    <source>
        <dbReference type="Google" id="ProtNLM"/>
    </source>
</evidence>
<dbReference type="Proteomes" id="UP000501534">
    <property type="component" value="Chromosome"/>
</dbReference>
<evidence type="ECO:0000313" key="3">
    <source>
        <dbReference type="Proteomes" id="UP000501534"/>
    </source>
</evidence>
<reference evidence="2 3" key="1">
    <citation type="submission" date="2020-04" db="EMBL/GenBank/DDBJ databases">
        <title>Usitatibacter rugosus gen. nov., sp. nov. and Usitatibacter palustris sp. nov., novel members of Usitatibacteraceae fam. nov. within the order Nitrosomonadales isolated from soil.</title>
        <authorList>
            <person name="Huber K.J."/>
            <person name="Neumann-Schaal M."/>
            <person name="Geppert A."/>
            <person name="Luckner M."/>
            <person name="Wanner G."/>
            <person name="Overmann J."/>
        </authorList>
    </citation>
    <scope>NUCLEOTIDE SEQUENCE [LARGE SCALE GENOMIC DNA]</scope>
    <source>
        <strain evidence="2 3">0125_3</strain>
    </source>
</reference>
<dbReference type="InterPro" id="IPR002816">
    <property type="entry name" value="TraB/PrgY/GumN_fam"/>
</dbReference>
<dbReference type="Pfam" id="PF01963">
    <property type="entry name" value="TraB_PrgY_gumN"/>
    <property type="match status" value="1"/>
</dbReference>
<evidence type="ECO:0000313" key="2">
    <source>
        <dbReference type="EMBL" id="QJR12217.1"/>
    </source>
</evidence>
<dbReference type="InterPro" id="IPR047111">
    <property type="entry name" value="YbaP-like"/>
</dbReference>
<gene>
    <name evidence="2" type="ORF">DSM104443_03302</name>
</gene>
<accession>A0A6M4H323</accession>
<dbReference type="RefSeq" id="WP_171094232.1">
    <property type="nucleotide sequence ID" value="NZ_CP053069.1"/>
</dbReference>
<proteinExistence type="predicted"/>
<dbReference type="CDD" id="cd14789">
    <property type="entry name" value="Tiki"/>
    <property type="match status" value="1"/>
</dbReference>
<keyword evidence="1" id="KW-0732">Signal</keyword>
<keyword evidence="3" id="KW-1185">Reference proteome</keyword>
<dbReference type="KEGG" id="uru:DSM104443_03302"/>
<feature type="signal peptide" evidence="1">
    <location>
        <begin position="1"/>
        <end position="17"/>
    </location>
</feature>
<feature type="chain" id="PRO_5026917841" description="TraB family protein" evidence="1">
    <location>
        <begin position="18"/>
        <end position="296"/>
    </location>
</feature>
<protein>
    <recommendedName>
        <fullName evidence="4">TraB family protein</fullName>
    </recommendedName>
</protein>
<name>A0A6M4H323_9PROT</name>
<dbReference type="EMBL" id="CP053069">
    <property type="protein sequence ID" value="QJR12217.1"/>
    <property type="molecule type" value="Genomic_DNA"/>
</dbReference>
<sequence>MRSLLAALLLAALPAWAQAPAASVGTGSSHYLWQVSSMTNRIYLFGTVHAGKASWYPFPDVVEKAIDESRVIAVEADITNQEAMTKSAGAMIYVPPDSLQKHVPPADYARFQKLLAKYAIPESTMTTMKPFMAVSLLVFSEWGRLGYLPAYGVDLQLLSKAHQQKKRVIELEGVETQIALMESLTEKESAQLFAGTLSALESGLSAEQITGIVNAWQTGDPKLLLEIASKYNTEVPGAKAFEEKFIWSRHDEMVKKIEGILATKDKTFVAVGALHLAGERGLVEMLKKRGYVVKQL</sequence>
<organism evidence="2 3">
    <name type="scientific">Usitatibacter rugosus</name>
    <dbReference type="NCBI Taxonomy" id="2732067"/>
    <lineage>
        <taxon>Bacteria</taxon>
        <taxon>Pseudomonadati</taxon>
        <taxon>Pseudomonadota</taxon>
        <taxon>Betaproteobacteria</taxon>
        <taxon>Nitrosomonadales</taxon>
        <taxon>Usitatibacteraceae</taxon>
        <taxon>Usitatibacter</taxon>
    </lineage>
</organism>
<dbReference type="PANTHER" id="PTHR40590:SF1">
    <property type="entry name" value="CYTOPLASMIC PROTEIN"/>
    <property type="match status" value="1"/>
</dbReference>
<dbReference type="PANTHER" id="PTHR40590">
    <property type="entry name" value="CYTOPLASMIC PROTEIN-RELATED"/>
    <property type="match status" value="1"/>
</dbReference>
<dbReference type="AlphaFoldDB" id="A0A6M4H323"/>
<evidence type="ECO:0000256" key="1">
    <source>
        <dbReference type="SAM" id="SignalP"/>
    </source>
</evidence>